<feature type="domain" description="DNA methylase adenine-specific" evidence="1">
    <location>
        <begin position="1"/>
        <end position="27"/>
    </location>
</feature>
<dbReference type="EMBL" id="ABTR02000001">
    <property type="protein sequence ID" value="EFC90953.1"/>
    <property type="molecule type" value="Genomic_DNA"/>
</dbReference>
<gene>
    <name evidence="2" type="ORF">Dpep_0927</name>
</gene>
<dbReference type="eggNOG" id="COG0286">
    <property type="taxonomic scope" value="Bacteria"/>
</dbReference>
<reference evidence="2 3" key="1">
    <citation type="journal article" date="2010" name="Stand. Genomic Sci.">
        <title>Permanent draft genome sequence of Dethiosulfovibrio peptidovorans type strain (SEBR 4207).</title>
        <authorList>
            <person name="Labutti K."/>
            <person name="Mayilraj S."/>
            <person name="Clum A."/>
            <person name="Lucas S."/>
            <person name="Glavina Del Rio T."/>
            <person name="Nolan M."/>
            <person name="Tice H."/>
            <person name="Cheng J.F."/>
            <person name="Pitluck S."/>
            <person name="Liolios K."/>
            <person name="Ivanova N."/>
            <person name="Mavromatis K."/>
            <person name="Mikhailova N."/>
            <person name="Pati A."/>
            <person name="Goodwin L."/>
            <person name="Chen A."/>
            <person name="Palaniappan K."/>
            <person name="Land M."/>
            <person name="Hauser L."/>
            <person name="Chang Y.J."/>
            <person name="Jeffries C.D."/>
            <person name="Rohde M."/>
            <person name="Spring S."/>
            <person name="Goker M."/>
            <person name="Woyke T."/>
            <person name="Bristow J."/>
            <person name="Eisen J.A."/>
            <person name="Markowitz V."/>
            <person name="Hugenholtz P."/>
            <person name="Kyrpides N.C."/>
            <person name="Klenk H.P."/>
            <person name="Lapidus A."/>
        </authorList>
    </citation>
    <scope>NUCLEOTIDE SEQUENCE [LARGE SCALE GENOMIC DNA]</scope>
    <source>
        <strain evidence="2 3">DSM 11002</strain>
    </source>
</reference>
<evidence type="ECO:0000259" key="1">
    <source>
        <dbReference type="Pfam" id="PF02384"/>
    </source>
</evidence>
<dbReference type="PaxDb" id="469381-Dpep_0927"/>
<name>D2Z656_9BACT</name>
<evidence type="ECO:0000313" key="2">
    <source>
        <dbReference type="EMBL" id="EFC90953.1"/>
    </source>
</evidence>
<accession>D2Z656</accession>
<dbReference type="GO" id="GO:0003677">
    <property type="term" value="F:DNA binding"/>
    <property type="evidence" value="ECO:0007669"/>
    <property type="project" value="InterPro"/>
</dbReference>
<dbReference type="SUPFAM" id="SSF53335">
    <property type="entry name" value="S-adenosyl-L-methionine-dependent methyltransferases"/>
    <property type="match status" value="1"/>
</dbReference>
<dbReference type="InterPro" id="IPR029063">
    <property type="entry name" value="SAM-dependent_MTases_sf"/>
</dbReference>
<dbReference type="Proteomes" id="UP000006427">
    <property type="component" value="Unassembled WGS sequence"/>
</dbReference>
<proteinExistence type="predicted"/>
<dbReference type="InterPro" id="IPR003356">
    <property type="entry name" value="DNA_methylase_A-5"/>
</dbReference>
<organism evidence="2 3">
    <name type="scientific">Dethiosulfovibrio peptidovorans DSM 11002</name>
    <dbReference type="NCBI Taxonomy" id="469381"/>
    <lineage>
        <taxon>Bacteria</taxon>
        <taxon>Thermotogati</taxon>
        <taxon>Synergistota</taxon>
        <taxon>Synergistia</taxon>
        <taxon>Synergistales</taxon>
        <taxon>Dethiosulfovibrionaceae</taxon>
        <taxon>Dethiosulfovibrio</taxon>
    </lineage>
</organism>
<dbReference type="Gene3D" id="3.40.50.150">
    <property type="entry name" value="Vaccinia Virus protein VP39"/>
    <property type="match status" value="1"/>
</dbReference>
<dbReference type="STRING" id="469381.Dpep_0927"/>
<evidence type="ECO:0000313" key="3">
    <source>
        <dbReference type="Proteomes" id="UP000006427"/>
    </source>
</evidence>
<keyword evidence="3" id="KW-1185">Reference proteome</keyword>
<dbReference type="Pfam" id="PF02384">
    <property type="entry name" value="N6_Mtase"/>
    <property type="match status" value="1"/>
</dbReference>
<dbReference type="AlphaFoldDB" id="D2Z656"/>
<dbReference type="GO" id="GO:0008170">
    <property type="term" value="F:N-methyltransferase activity"/>
    <property type="evidence" value="ECO:0007669"/>
    <property type="project" value="InterPro"/>
</dbReference>
<protein>
    <submittedName>
        <fullName evidence="2">Type I restriction-modification system, M subunit</fullName>
    </submittedName>
</protein>
<comment type="caution">
    <text evidence="2">The sequence shown here is derived from an EMBL/GenBank/DDBJ whole genome shotgun (WGS) entry which is preliminary data.</text>
</comment>
<sequence length="63" mass="7167">MVTLDEIRENDFNLNIPRYVEPVIEEESMTIDQAIANLKESLQAAYAAEDRLKALLEKEGLMA</sequence>